<evidence type="ECO:0008006" key="5">
    <source>
        <dbReference type="Google" id="ProtNLM"/>
    </source>
</evidence>
<evidence type="ECO:0000313" key="4">
    <source>
        <dbReference type="Proteomes" id="UP000249239"/>
    </source>
</evidence>
<dbReference type="Proteomes" id="UP000249239">
    <property type="component" value="Unassembled WGS sequence"/>
</dbReference>
<dbReference type="EMBL" id="QKZK01000015">
    <property type="protein sequence ID" value="PZX15865.1"/>
    <property type="molecule type" value="Genomic_DNA"/>
</dbReference>
<protein>
    <recommendedName>
        <fullName evidence="5">Colicin import membrane protein</fullName>
    </recommendedName>
</protein>
<feature type="chain" id="PRO_5016144136" description="Colicin import membrane protein" evidence="2">
    <location>
        <begin position="25"/>
        <end position="181"/>
    </location>
</feature>
<keyword evidence="4" id="KW-1185">Reference proteome</keyword>
<gene>
    <name evidence="3" type="ORF">LX69_02053</name>
</gene>
<keyword evidence="1" id="KW-0175">Coiled coil</keyword>
<dbReference type="AlphaFoldDB" id="A0A2W7N619"/>
<reference evidence="3 4" key="1">
    <citation type="submission" date="2018-06" db="EMBL/GenBank/DDBJ databases">
        <title>Genomic Encyclopedia of Archaeal and Bacterial Type Strains, Phase II (KMG-II): from individual species to whole genera.</title>
        <authorList>
            <person name="Goeker M."/>
        </authorList>
    </citation>
    <scope>NUCLEOTIDE SEQUENCE [LARGE SCALE GENOMIC DNA]</scope>
    <source>
        <strain evidence="3 4">DSM 6779</strain>
    </source>
</reference>
<feature type="coiled-coil region" evidence="1">
    <location>
        <begin position="30"/>
        <end position="171"/>
    </location>
</feature>
<evidence type="ECO:0000313" key="3">
    <source>
        <dbReference type="EMBL" id="PZX15865.1"/>
    </source>
</evidence>
<keyword evidence="2" id="KW-0732">Signal</keyword>
<sequence>MKFTKNLTLLLTIVFMGITSVCMAQQTPTASKHEMAIKKAEDKVAKIEKKMAIADSLITAGNVVKGDLKGEEDGQTGRLKEVQSEYASESKRLEKLMKSKDQTEVKQASLEKKALDAKYKADMKELDAVNKDAAKKAGKAEANIKKGKDLKKVAEKELKVARKELAGAQKAANAPEGKKKK</sequence>
<name>A0A2W7N619_9BACT</name>
<comment type="caution">
    <text evidence="3">The sequence shown here is derived from an EMBL/GenBank/DDBJ whole genome shotgun (WGS) entry which is preliminary data.</text>
</comment>
<evidence type="ECO:0000256" key="1">
    <source>
        <dbReference type="SAM" id="Coils"/>
    </source>
</evidence>
<evidence type="ECO:0000256" key="2">
    <source>
        <dbReference type="SAM" id="SignalP"/>
    </source>
</evidence>
<proteinExistence type="predicted"/>
<accession>A0A2W7N619</accession>
<feature type="signal peptide" evidence="2">
    <location>
        <begin position="1"/>
        <end position="24"/>
    </location>
</feature>
<dbReference type="RefSeq" id="WP_111445911.1">
    <property type="nucleotide sequence ID" value="NZ_QKZK01000015.1"/>
</dbReference>
<organism evidence="3 4">
    <name type="scientific">Breznakibacter xylanolyticus</name>
    <dbReference type="NCBI Taxonomy" id="990"/>
    <lineage>
        <taxon>Bacteria</taxon>
        <taxon>Pseudomonadati</taxon>
        <taxon>Bacteroidota</taxon>
        <taxon>Bacteroidia</taxon>
        <taxon>Marinilabiliales</taxon>
        <taxon>Marinilabiliaceae</taxon>
        <taxon>Breznakibacter</taxon>
    </lineage>
</organism>